<accession>A0ABY3T367</accession>
<keyword evidence="2" id="KW-1185">Reference proteome</keyword>
<gene>
    <name evidence="1" type="ORF">L2Y54_09755</name>
</gene>
<proteinExistence type="predicted"/>
<dbReference type="RefSeq" id="WP_236501677.1">
    <property type="nucleotide sequence ID" value="NZ_CP091244.1"/>
</dbReference>
<sequence>MNRENLILQRFPANNLDEKDKAKENPAIRLYGKRYYKDQTPVEYLAEFLLVFASPKKKEMLEKDHVISHGEFQFYIDKNKPAYYPEDKVALKLFSFFSNSKLETRHPAHRQAYMGSLKILAEKIDGDANNKKETIQLLQSLLNGFVGVSSNRTWVTQCFLPASTSLLSREIDWLHSGKSGAKDKDLDWVYNDKLGCNPEKQSDDDGVMNYFVHDRHNFMARGGESLFLQLVNLFDNIQSEDIKIFSEIPSYYHLKAFIGNIKKDVEDGLSALLTSGSGSLNNAIDFVSSALHGYDINPNHATLGWIPASSKIEALLFAMEVRNLCASNLGNLEKLDLLQTLCCMQVLRSHCFQANRLDECELPTHGFVGNYVWIAVNENAPPTDSLRKMAHESFKKIDNILYRVLRHEMLPKPVSRSNKDAYSEANKHGYDIFKKLAKDLGLVIPRQGQGTRFVLHQGLLRFLVAALIRPGERIRLTHFYQRIFAHYGIAISGDQLKVALQWIGKEADGDTYAVASSSTWVEEALKQGGFLVELSDAVSMVMNPGEEQTI</sequence>
<reference evidence="1" key="1">
    <citation type="journal article" date="2022" name="Microorganisms">
        <title>Two New Species of Filamentous Sulfur Bacteria of the Genus Thiothrix, Thiothrix winogradskyi sp. nov. and 'Candidatus Thiothrix sulfatifontis' sp. nov.</title>
        <authorList>
            <person name="Ravin N.V."/>
            <person name="Rossetti S."/>
            <person name="Beletsky A.V."/>
            <person name="Kadnikov V.V."/>
            <person name="Rudenko T.S."/>
            <person name="Smolyakov D.D."/>
            <person name="Moskvitina M.I."/>
            <person name="Gureeva M.V."/>
            <person name="Mardanov A.V."/>
            <person name="Grabovich M.Y."/>
        </authorList>
    </citation>
    <scope>NUCLEOTIDE SEQUENCE</scope>
    <source>
        <strain evidence="1">CT3</strain>
    </source>
</reference>
<name>A0ABY3T367_9GAMM</name>
<protein>
    <submittedName>
        <fullName evidence="1">Uncharacterized protein</fullName>
    </submittedName>
</protein>
<dbReference type="Proteomes" id="UP001054801">
    <property type="component" value="Chromosome"/>
</dbReference>
<dbReference type="EMBL" id="CP091244">
    <property type="protein sequence ID" value="UJS26302.1"/>
    <property type="molecule type" value="Genomic_DNA"/>
</dbReference>
<evidence type="ECO:0000313" key="1">
    <source>
        <dbReference type="EMBL" id="UJS26302.1"/>
    </source>
</evidence>
<evidence type="ECO:0000313" key="2">
    <source>
        <dbReference type="Proteomes" id="UP001054801"/>
    </source>
</evidence>
<organism evidence="1 2">
    <name type="scientific">Thiothrix winogradskyi</name>
    <dbReference type="NCBI Taxonomy" id="96472"/>
    <lineage>
        <taxon>Bacteria</taxon>
        <taxon>Pseudomonadati</taxon>
        <taxon>Pseudomonadota</taxon>
        <taxon>Gammaproteobacteria</taxon>
        <taxon>Thiotrichales</taxon>
        <taxon>Thiotrichaceae</taxon>
        <taxon>Thiothrix</taxon>
    </lineage>
</organism>